<proteinExistence type="predicted"/>
<protein>
    <submittedName>
        <fullName evidence="1">Uncharacterized protein</fullName>
    </submittedName>
</protein>
<dbReference type="EMBL" id="AAMX01000008">
    <property type="protein sequence ID" value="EAQ32146.1"/>
    <property type="molecule type" value="Genomic_DNA"/>
</dbReference>
<reference evidence="1 2" key="1">
    <citation type="submission" date="2006-01" db="EMBL/GenBank/DDBJ databases">
        <authorList>
            <person name="Brettar I."/>
            <person name="Hofle M."/>
            <person name="Ferriera S."/>
            <person name="Johnson J."/>
            <person name="Kravitz S."/>
            <person name="Halpern A."/>
            <person name="Remington K."/>
            <person name="Beeson K."/>
            <person name="Tran B."/>
            <person name="Rogers Y.-H."/>
            <person name="Friedman R."/>
            <person name="Venter J.C."/>
        </authorList>
    </citation>
    <scope>NUCLEOTIDE SEQUENCE [LARGE SCALE GENOMIC DNA]</scope>
    <source>
        <strain evidence="1 2">OS145</strain>
    </source>
</reference>
<gene>
    <name evidence="1" type="ORF">OS145_12984</name>
</gene>
<keyword evidence="2" id="KW-1185">Reference proteome</keyword>
<dbReference type="Proteomes" id="UP000016543">
    <property type="component" value="Unassembled WGS sequence"/>
</dbReference>
<evidence type="ECO:0000313" key="2">
    <source>
        <dbReference type="Proteomes" id="UP000016543"/>
    </source>
</evidence>
<organism evidence="1 2">
    <name type="scientific">Idiomarina baltica OS145</name>
    <dbReference type="NCBI Taxonomy" id="314276"/>
    <lineage>
        <taxon>Bacteria</taxon>
        <taxon>Pseudomonadati</taxon>
        <taxon>Pseudomonadota</taxon>
        <taxon>Gammaproteobacteria</taxon>
        <taxon>Alteromonadales</taxon>
        <taxon>Idiomarinaceae</taxon>
        <taxon>Idiomarina</taxon>
    </lineage>
</organism>
<name>A0ABM9WMH0_9GAMM</name>
<sequence length="214" mass="24773">MKKIYFLILMTLTITYSHLSISSEDILENESVALESLAYQLRIDPWFLNKLKDTNSGELLKVYKRIIKKFEKIGSLEDLLVQVGHYCRIQAGYGECNFNGTGKFGDFLYILEDAVWKAKMIVVISQRSPERTRVFQWGSNEPVSLLYDSFNEKNNICKISADISPLRLVKSLKYDDMRLIILDEDNAAIEPKRIFQLDITDSQCAIKNLKPEFR</sequence>
<comment type="caution">
    <text evidence="1">The sequence shown here is derived from an EMBL/GenBank/DDBJ whole genome shotgun (WGS) entry which is preliminary data.</text>
</comment>
<evidence type="ECO:0000313" key="1">
    <source>
        <dbReference type="EMBL" id="EAQ32146.1"/>
    </source>
</evidence>
<accession>A0ABM9WMH0</accession>